<accession>A0A1H0L7H5</accession>
<keyword evidence="9" id="KW-0902">Two-component regulatory system</keyword>
<dbReference type="Proteomes" id="UP000199073">
    <property type="component" value="Unassembled WGS sequence"/>
</dbReference>
<dbReference type="SMART" id="SM00388">
    <property type="entry name" value="HisKA"/>
    <property type="match status" value="1"/>
</dbReference>
<feature type="transmembrane region" description="Helical" evidence="11">
    <location>
        <begin position="195"/>
        <end position="215"/>
    </location>
</feature>
<keyword evidence="11" id="KW-0472">Membrane</keyword>
<sequence length="500" mass="56217">MKKYRLPSLSLRRKIIIILSCYVFGILVMTMASQEDLYKAQEKLEVVELAYSLHSIILEVRRYEKNFLLYGTTEALNENHKQLDLALETVENIKTQVSRFKAYPLLVELKKQILSYQGAMKAFSTEFVRISESGQRVFPGNARYPGDAVENLPKNGEMVDNLRFEGQEMTVTSEELVSFEHLQIRSILNQLIEQLLVWSLVAITIGIFMPLIMSLKIFKPLRVIKAATEDIARGRFSKIEVLNTRDEMQQVMEAFNTMVHELELRQNQLVQSQKLSSIGTLTAGIAHQLNNPLNNISTSCQIALDDFDAGDQAMIRKMLGNIDQETCRARDVVQGLLEFSRTRDFEVAPVNLLEVVKRSLSLVKSQVPANVVLTVDISEHLVLPMDAQRVQEVLLNMIINAVQAISGEGQVAISAWENRDGNEAIIEIRDSGEGIPEEIQDRLFDPFYTTKEEGKGTGLGLSIAYGIIEKHRGRITVESSPGHGASFSIHLPLTSTPENV</sequence>
<dbReference type="Gene3D" id="6.10.340.10">
    <property type="match status" value="1"/>
</dbReference>
<dbReference type="AlphaFoldDB" id="A0A1H0L7H5"/>
<dbReference type="Gene3D" id="3.30.565.10">
    <property type="entry name" value="Histidine kinase-like ATPase, C-terminal domain"/>
    <property type="match status" value="1"/>
</dbReference>
<evidence type="ECO:0000313" key="14">
    <source>
        <dbReference type="EMBL" id="SDO64065.1"/>
    </source>
</evidence>
<evidence type="ECO:0000256" key="3">
    <source>
        <dbReference type="ARBA" id="ARBA00012438"/>
    </source>
</evidence>
<evidence type="ECO:0000256" key="5">
    <source>
        <dbReference type="ARBA" id="ARBA00022679"/>
    </source>
</evidence>
<dbReference type="SMART" id="SM00387">
    <property type="entry name" value="HATPase_c"/>
    <property type="match status" value="1"/>
</dbReference>
<dbReference type="InterPro" id="IPR003660">
    <property type="entry name" value="HAMP_dom"/>
</dbReference>
<dbReference type="GO" id="GO:0016020">
    <property type="term" value="C:membrane"/>
    <property type="evidence" value="ECO:0007669"/>
    <property type="project" value="UniProtKB-SubCell"/>
</dbReference>
<dbReference type="EC" id="2.7.13.3" evidence="3"/>
<evidence type="ECO:0000256" key="1">
    <source>
        <dbReference type="ARBA" id="ARBA00000085"/>
    </source>
</evidence>
<dbReference type="InterPro" id="IPR036890">
    <property type="entry name" value="HATPase_C_sf"/>
</dbReference>
<dbReference type="SUPFAM" id="SSF47384">
    <property type="entry name" value="Homodimeric domain of signal transducing histidine kinase"/>
    <property type="match status" value="1"/>
</dbReference>
<keyword evidence="15" id="KW-1185">Reference proteome</keyword>
<keyword evidence="8" id="KW-0067">ATP-binding</keyword>
<dbReference type="Gene3D" id="1.10.287.130">
    <property type="match status" value="1"/>
</dbReference>
<dbReference type="Pfam" id="PF00672">
    <property type="entry name" value="HAMP"/>
    <property type="match status" value="1"/>
</dbReference>
<comment type="subcellular location">
    <subcellularLocation>
        <location evidence="2">Membrane</location>
    </subcellularLocation>
</comment>
<evidence type="ECO:0000256" key="7">
    <source>
        <dbReference type="ARBA" id="ARBA00022777"/>
    </source>
</evidence>
<dbReference type="CDD" id="cd06225">
    <property type="entry name" value="HAMP"/>
    <property type="match status" value="1"/>
</dbReference>
<keyword evidence="11" id="KW-0812">Transmembrane</keyword>
<dbReference type="CDD" id="cd00082">
    <property type="entry name" value="HisKA"/>
    <property type="match status" value="1"/>
</dbReference>
<dbReference type="OrthoDB" id="224978at2"/>
<evidence type="ECO:0000259" key="12">
    <source>
        <dbReference type="PROSITE" id="PS50109"/>
    </source>
</evidence>
<evidence type="ECO:0000256" key="11">
    <source>
        <dbReference type="SAM" id="Phobius"/>
    </source>
</evidence>
<keyword evidence="6" id="KW-0547">Nucleotide-binding</keyword>
<evidence type="ECO:0000256" key="10">
    <source>
        <dbReference type="SAM" id="MobiDB-lite"/>
    </source>
</evidence>
<dbReference type="RefSeq" id="WP_092219822.1">
    <property type="nucleotide sequence ID" value="NZ_FNJI01000004.1"/>
</dbReference>
<evidence type="ECO:0000256" key="8">
    <source>
        <dbReference type="ARBA" id="ARBA00022840"/>
    </source>
</evidence>
<evidence type="ECO:0000256" key="9">
    <source>
        <dbReference type="ARBA" id="ARBA00023012"/>
    </source>
</evidence>
<dbReference type="Pfam" id="PF00512">
    <property type="entry name" value="HisKA"/>
    <property type="match status" value="1"/>
</dbReference>
<evidence type="ECO:0000256" key="6">
    <source>
        <dbReference type="ARBA" id="ARBA00022741"/>
    </source>
</evidence>
<dbReference type="SUPFAM" id="SSF55874">
    <property type="entry name" value="ATPase domain of HSP90 chaperone/DNA topoisomerase II/histidine kinase"/>
    <property type="match status" value="1"/>
</dbReference>
<dbReference type="SUPFAM" id="SSF158472">
    <property type="entry name" value="HAMP domain-like"/>
    <property type="match status" value="1"/>
</dbReference>
<evidence type="ECO:0000313" key="15">
    <source>
        <dbReference type="Proteomes" id="UP000199073"/>
    </source>
</evidence>
<proteinExistence type="predicted"/>
<dbReference type="PROSITE" id="PS50885">
    <property type="entry name" value="HAMP"/>
    <property type="match status" value="1"/>
</dbReference>
<dbReference type="InterPro" id="IPR003594">
    <property type="entry name" value="HATPase_dom"/>
</dbReference>
<feature type="domain" description="Histidine kinase" evidence="12">
    <location>
        <begin position="284"/>
        <end position="495"/>
    </location>
</feature>
<feature type="domain" description="HAMP" evidence="13">
    <location>
        <begin position="215"/>
        <end position="267"/>
    </location>
</feature>
<comment type="catalytic activity">
    <reaction evidence="1">
        <text>ATP + protein L-histidine = ADP + protein N-phospho-L-histidine.</text>
        <dbReference type="EC" id="2.7.13.3"/>
    </reaction>
</comment>
<keyword evidence="7 14" id="KW-0418">Kinase</keyword>
<protein>
    <recommendedName>
        <fullName evidence="3">histidine kinase</fullName>
        <ecNumber evidence="3">2.7.13.3</ecNumber>
    </recommendedName>
</protein>
<keyword evidence="4" id="KW-0597">Phosphoprotein</keyword>
<dbReference type="InterPro" id="IPR005467">
    <property type="entry name" value="His_kinase_dom"/>
</dbReference>
<dbReference type="PANTHER" id="PTHR43065:SF46">
    <property type="entry name" value="C4-DICARBOXYLATE TRANSPORT SENSOR PROTEIN DCTB"/>
    <property type="match status" value="1"/>
</dbReference>
<keyword evidence="5" id="KW-0808">Transferase</keyword>
<dbReference type="GO" id="GO:0005524">
    <property type="term" value="F:ATP binding"/>
    <property type="evidence" value="ECO:0007669"/>
    <property type="project" value="UniProtKB-KW"/>
</dbReference>
<evidence type="ECO:0000256" key="2">
    <source>
        <dbReference type="ARBA" id="ARBA00004370"/>
    </source>
</evidence>
<dbReference type="PANTHER" id="PTHR43065">
    <property type="entry name" value="SENSOR HISTIDINE KINASE"/>
    <property type="match status" value="1"/>
</dbReference>
<dbReference type="PROSITE" id="PS50109">
    <property type="entry name" value="HIS_KIN"/>
    <property type="match status" value="1"/>
</dbReference>
<keyword evidence="11" id="KW-1133">Transmembrane helix</keyword>
<name>A0A1H0L7H5_9BACT</name>
<dbReference type="PRINTS" id="PR00344">
    <property type="entry name" value="BCTRLSENSOR"/>
</dbReference>
<dbReference type="InterPro" id="IPR036097">
    <property type="entry name" value="HisK_dim/P_sf"/>
</dbReference>
<dbReference type="Pfam" id="PF02518">
    <property type="entry name" value="HATPase_c"/>
    <property type="match status" value="1"/>
</dbReference>
<dbReference type="GO" id="GO:0000155">
    <property type="term" value="F:phosphorelay sensor kinase activity"/>
    <property type="evidence" value="ECO:0007669"/>
    <property type="project" value="InterPro"/>
</dbReference>
<reference evidence="14 15" key="1">
    <citation type="submission" date="2016-10" db="EMBL/GenBank/DDBJ databases">
        <authorList>
            <person name="de Groot N.N."/>
        </authorList>
    </citation>
    <scope>NUCLEOTIDE SEQUENCE [LARGE SCALE GENOMIC DNA]</scope>
    <source>
        <strain evidence="14 15">DSM 12130</strain>
    </source>
</reference>
<gene>
    <name evidence="14" type="ORF">SAMN05660330_00692</name>
</gene>
<feature type="region of interest" description="Disordered" evidence="10">
    <location>
        <begin position="479"/>
        <end position="500"/>
    </location>
</feature>
<evidence type="ECO:0000256" key="4">
    <source>
        <dbReference type="ARBA" id="ARBA00022553"/>
    </source>
</evidence>
<evidence type="ECO:0000259" key="13">
    <source>
        <dbReference type="PROSITE" id="PS50885"/>
    </source>
</evidence>
<dbReference type="InterPro" id="IPR004358">
    <property type="entry name" value="Sig_transdc_His_kin-like_C"/>
</dbReference>
<dbReference type="SMART" id="SM00304">
    <property type="entry name" value="HAMP"/>
    <property type="match status" value="1"/>
</dbReference>
<organism evidence="14 15">
    <name type="scientific">Desulforhopalus singaporensis</name>
    <dbReference type="NCBI Taxonomy" id="91360"/>
    <lineage>
        <taxon>Bacteria</taxon>
        <taxon>Pseudomonadati</taxon>
        <taxon>Thermodesulfobacteriota</taxon>
        <taxon>Desulfobulbia</taxon>
        <taxon>Desulfobulbales</taxon>
        <taxon>Desulfocapsaceae</taxon>
        <taxon>Desulforhopalus</taxon>
    </lineage>
</organism>
<dbReference type="InterPro" id="IPR003661">
    <property type="entry name" value="HisK_dim/P_dom"/>
</dbReference>
<dbReference type="EMBL" id="FNJI01000004">
    <property type="protein sequence ID" value="SDO64065.1"/>
    <property type="molecule type" value="Genomic_DNA"/>
</dbReference>
<dbReference type="STRING" id="91360.SAMN05660330_00692"/>